<dbReference type="PANTHER" id="PTHR30224">
    <property type="entry name" value="ELECTRON TRANSPORT PROTEIN"/>
    <property type="match status" value="1"/>
</dbReference>
<feature type="transmembrane region" description="Helical" evidence="4">
    <location>
        <begin position="316"/>
        <end position="342"/>
    </location>
</feature>
<dbReference type="GO" id="GO:0010181">
    <property type="term" value="F:FMN binding"/>
    <property type="evidence" value="ECO:0007669"/>
    <property type="project" value="InterPro"/>
</dbReference>
<dbReference type="GO" id="GO:0005886">
    <property type="term" value="C:plasma membrane"/>
    <property type="evidence" value="ECO:0007669"/>
    <property type="project" value="UniProtKB-SubCell"/>
</dbReference>
<evidence type="ECO:0000313" key="7">
    <source>
        <dbReference type="Proteomes" id="UP000245870"/>
    </source>
</evidence>
<feature type="transmembrane region" description="Helical" evidence="4">
    <location>
        <begin position="202"/>
        <end position="224"/>
    </location>
</feature>
<organism evidence="6 7">
    <name type="scientific">Hallella colorans</name>
    <dbReference type="NCBI Taxonomy" id="1703337"/>
    <lineage>
        <taxon>Bacteria</taxon>
        <taxon>Pseudomonadati</taxon>
        <taxon>Bacteroidota</taxon>
        <taxon>Bacteroidia</taxon>
        <taxon>Bacteroidales</taxon>
        <taxon>Prevotellaceae</taxon>
        <taxon>Hallella</taxon>
    </lineage>
</organism>
<name>A0A2U0UBQ0_9BACT</name>
<feature type="transmembrane region" description="Helical" evidence="4">
    <location>
        <begin position="169"/>
        <end position="190"/>
    </location>
</feature>
<evidence type="ECO:0000256" key="2">
    <source>
        <dbReference type="ARBA" id="ARBA00022475"/>
    </source>
</evidence>
<dbReference type="Proteomes" id="UP000245870">
    <property type="component" value="Unassembled WGS sequence"/>
</dbReference>
<dbReference type="SMART" id="SM00900">
    <property type="entry name" value="FMN_bind"/>
    <property type="match status" value="1"/>
</dbReference>
<sequence length="364" mass="40868">MRNITMKRLEQILLLTTCLIMMMVAAVQRDGTLWGRTSADFANVDSIQNIREHTVRTFGDSVVVINTSLIGKDILGYVGQVPLEITIKGGRIRKVDALRNNETPEFFNRAKSLLGRWNGKTVNNALKQDVDAVSGATFSSNAIIQNVRVGLNYAAKNTAKPSVLERMDLRIKTIVGLFVVLMAAIIPLFYRNKTWHTVQMALNVVVLGLWCGTFLNWSLFVGYMSSGINLWVSLIPIVMLITAFVYPLFGKQGYYCANVCPFGSLQDLASRAKHTKWKMSQRLVKSLMYFRQFLFALLMVLMLTGVSFQWMDYEVFSAFIFMSASVVVVVLAVVFVVLAIFVPRPYCRFVCPTGTLLRAAEGHK</sequence>
<keyword evidence="3 4" id="KW-0472">Membrane</keyword>
<dbReference type="AlphaFoldDB" id="A0A2U0UBQ0"/>
<accession>A0A2U0UBQ0</accession>
<dbReference type="InterPro" id="IPR052378">
    <property type="entry name" value="NosR_regulator"/>
</dbReference>
<keyword evidence="4" id="KW-1133">Transmembrane helix</keyword>
<keyword evidence="7" id="KW-1185">Reference proteome</keyword>
<evidence type="ECO:0000313" key="6">
    <source>
        <dbReference type="EMBL" id="PVX55049.1"/>
    </source>
</evidence>
<proteinExistence type="predicted"/>
<dbReference type="Pfam" id="PF04205">
    <property type="entry name" value="FMN_bind"/>
    <property type="match status" value="1"/>
</dbReference>
<dbReference type="InterPro" id="IPR007329">
    <property type="entry name" value="FMN-bd"/>
</dbReference>
<reference evidence="6 7" key="1">
    <citation type="submission" date="2018-05" db="EMBL/GenBank/DDBJ databases">
        <title>Genomic Encyclopedia of Type Strains, Phase IV (KMG-IV): sequencing the most valuable type-strain genomes for metagenomic binning, comparative biology and taxonomic classification.</title>
        <authorList>
            <person name="Goeker M."/>
        </authorList>
    </citation>
    <scope>NUCLEOTIDE SEQUENCE [LARGE SCALE GENOMIC DNA]</scope>
    <source>
        <strain evidence="6 7">DSM 100333</strain>
    </source>
</reference>
<keyword evidence="4" id="KW-0812">Transmembrane</keyword>
<keyword evidence="2" id="KW-1003">Cell membrane</keyword>
<evidence type="ECO:0000256" key="4">
    <source>
        <dbReference type="SAM" id="Phobius"/>
    </source>
</evidence>
<dbReference type="Gene3D" id="3.90.1010.20">
    <property type="match status" value="1"/>
</dbReference>
<feature type="transmembrane region" description="Helical" evidence="4">
    <location>
        <begin position="288"/>
        <end position="310"/>
    </location>
</feature>
<feature type="transmembrane region" description="Helical" evidence="4">
    <location>
        <begin position="230"/>
        <end position="249"/>
    </location>
</feature>
<evidence type="ECO:0000259" key="5">
    <source>
        <dbReference type="SMART" id="SM00900"/>
    </source>
</evidence>
<dbReference type="Pfam" id="PF12801">
    <property type="entry name" value="Fer4_5"/>
    <property type="match status" value="2"/>
</dbReference>
<comment type="subcellular location">
    <subcellularLocation>
        <location evidence="1">Cell membrane</location>
    </subcellularLocation>
</comment>
<dbReference type="InterPro" id="IPR017896">
    <property type="entry name" value="4Fe4S_Fe-S-bd"/>
</dbReference>
<protein>
    <submittedName>
        <fullName evidence="6">4Fe-4S binding protein</fullName>
    </submittedName>
</protein>
<gene>
    <name evidence="6" type="ORF">C7379_10724</name>
</gene>
<evidence type="ECO:0000256" key="3">
    <source>
        <dbReference type="ARBA" id="ARBA00023136"/>
    </source>
</evidence>
<dbReference type="EMBL" id="QENY01000007">
    <property type="protein sequence ID" value="PVX55049.1"/>
    <property type="molecule type" value="Genomic_DNA"/>
</dbReference>
<dbReference type="PANTHER" id="PTHR30224:SF4">
    <property type="entry name" value="ELECTRON TRANSPORT PROTEIN YCCM-RELATED"/>
    <property type="match status" value="1"/>
</dbReference>
<comment type="caution">
    <text evidence="6">The sequence shown here is derived from an EMBL/GenBank/DDBJ whole genome shotgun (WGS) entry which is preliminary data.</text>
</comment>
<feature type="domain" description="FMN-binding" evidence="5">
    <location>
        <begin position="76"/>
        <end position="154"/>
    </location>
</feature>
<evidence type="ECO:0000256" key="1">
    <source>
        <dbReference type="ARBA" id="ARBA00004236"/>
    </source>
</evidence>